<name>A0A1A9WY95_9MUSC</name>
<sequence>MRRRRRPSASDSAASARCSADGFATSLLIVFNSSADLITTRLIECCLLKMGEFIRLVYRNQVEKELIPEHLMPYCATMDVGIDNTCKGDIVTAESELKLKSQMIYLGRQRVTIGTCVTLGNFFQMVSPANHFTRVLFDEAGQSTESEIMIVVVQVSNQRGQVILAADPHQIHVLERGFIQCHS</sequence>
<evidence type="ECO:0000313" key="4">
    <source>
        <dbReference type="Proteomes" id="UP000091820"/>
    </source>
</evidence>
<proteinExistence type="predicted"/>
<dbReference type="GO" id="GO:0005737">
    <property type="term" value="C:cytoplasm"/>
    <property type="evidence" value="ECO:0007669"/>
    <property type="project" value="UniProtKB-SubCell"/>
</dbReference>
<keyword evidence="2" id="KW-0963">Cytoplasm</keyword>
<keyword evidence="4" id="KW-1185">Reference proteome</keyword>
<dbReference type="InterPro" id="IPR027417">
    <property type="entry name" value="P-loop_NTPase"/>
</dbReference>
<dbReference type="Gene3D" id="3.40.50.300">
    <property type="entry name" value="P-loop containing nucleotide triphosphate hydrolases"/>
    <property type="match status" value="1"/>
</dbReference>
<reference evidence="3" key="2">
    <citation type="submission" date="2020-05" db="UniProtKB">
        <authorList>
            <consortium name="EnsemblMetazoa"/>
        </authorList>
    </citation>
    <scope>IDENTIFICATION</scope>
    <source>
        <strain evidence="3">IAEA</strain>
    </source>
</reference>
<evidence type="ECO:0000256" key="2">
    <source>
        <dbReference type="ARBA" id="ARBA00022490"/>
    </source>
</evidence>
<dbReference type="PANTHER" id="PTHR45418:SF1">
    <property type="entry name" value="CANCER_TESTIS ANTIGEN 55"/>
    <property type="match status" value="1"/>
</dbReference>
<evidence type="ECO:0000256" key="1">
    <source>
        <dbReference type="ARBA" id="ARBA00004496"/>
    </source>
</evidence>
<dbReference type="SUPFAM" id="SSF52540">
    <property type="entry name" value="P-loop containing nucleoside triphosphate hydrolases"/>
    <property type="match status" value="1"/>
</dbReference>
<reference evidence="4" key="1">
    <citation type="submission" date="2014-03" db="EMBL/GenBank/DDBJ databases">
        <authorList>
            <person name="Aksoy S."/>
            <person name="Warren W."/>
            <person name="Wilson R.K."/>
        </authorList>
    </citation>
    <scope>NUCLEOTIDE SEQUENCE [LARGE SCALE GENOMIC DNA]</scope>
    <source>
        <strain evidence="4">IAEA</strain>
    </source>
</reference>
<evidence type="ECO:0000313" key="3">
    <source>
        <dbReference type="EnsemblMetazoa" id="GBRI037036-PA"/>
    </source>
</evidence>
<dbReference type="EnsemblMetazoa" id="GBRI037036-RA">
    <property type="protein sequence ID" value="GBRI037036-PA"/>
    <property type="gene ID" value="GBRI037036"/>
</dbReference>
<comment type="subcellular location">
    <subcellularLocation>
        <location evidence="1">Cytoplasm</location>
    </subcellularLocation>
</comment>
<dbReference type="STRING" id="37001.A0A1A9WY95"/>
<dbReference type="Proteomes" id="UP000091820">
    <property type="component" value="Unassembled WGS sequence"/>
</dbReference>
<dbReference type="PANTHER" id="PTHR45418">
    <property type="entry name" value="CANCER/TESTIS ANTIGEN 55"/>
    <property type="match status" value="1"/>
</dbReference>
<dbReference type="AlphaFoldDB" id="A0A1A9WY95"/>
<protein>
    <submittedName>
        <fullName evidence="3">Uncharacterized protein</fullName>
    </submittedName>
</protein>
<dbReference type="VEuPathDB" id="VectorBase:GBRI037036"/>
<accession>A0A1A9WY95</accession>
<organism evidence="3 4">
    <name type="scientific">Glossina brevipalpis</name>
    <dbReference type="NCBI Taxonomy" id="37001"/>
    <lineage>
        <taxon>Eukaryota</taxon>
        <taxon>Metazoa</taxon>
        <taxon>Ecdysozoa</taxon>
        <taxon>Arthropoda</taxon>
        <taxon>Hexapoda</taxon>
        <taxon>Insecta</taxon>
        <taxon>Pterygota</taxon>
        <taxon>Neoptera</taxon>
        <taxon>Endopterygota</taxon>
        <taxon>Diptera</taxon>
        <taxon>Brachycera</taxon>
        <taxon>Muscomorpha</taxon>
        <taxon>Hippoboscoidea</taxon>
        <taxon>Glossinidae</taxon>
        <taxon>Glossina</taxon>
    </lineage>
</organism>